<keyword evidence="1" id="KW-0175">Coiled coil</keyword>
<dbReference type="Proteomes" id="UP000005178">
    <property type="component" value="Unassembled WGS sequence"/>
</dbReference>
<feature type="coiled-coil region" evidence="1">
    <location>
        <begin position="49"/>
        <end position="89"/>
    </location>
</feature>
<reference evidence="3" key="1">
    <citation type="submission" date="2008-01" db="EMBL/GenBank/DDBJ databases">
        <authorList>
            <person name="Fulton L."/>
            <person name="Clifton S."/>
            <person name="Fulton B."/>
            <person name="Xu J."/>
            <person name="Minx P."/>
            <person name="Pepin K.H."/>
            <person name="Johnson M."/>
            <person name="Thiruvilangam P."/>
            <person name="Bhonagiri V."/>
            <person name="Nash W.E."/>
            <person name="Mardis E.R."/>
            <person name="Wilson R.K."/>
        </authorList>
    </citation>
    <scope>NUCLEOTIDE SEQUENCE [LARGE SCALE GENOMIC DNA]</scope>
    <source>
        <strain evidence="3">DSM 17244</strain>
    </source>
</reference>
<accession>B1CBH1</accession>
<evidence type="ECO:0000256" key="1">
    <source>
        <dbReference type="SAM" id="Coils"/>
    </source>
</evidence>
<evidence type="ECO:0000256" key="2">
    <source>
        <dbReference type="SAM" id="Phobius"/>
    </source>
</evidence>
<keyword evidence="2" id="KW-0472">Membrane</keyword>
<sequence length="95" mass="10954">MGLIIPAVFALIAVMMSVVTKGNGLNKFTEFVQWFLPGFIALVIYFFTKKKKHDKRKEEKDAMKKLKEDKKLSIEASDEDEEIEEVEAEIIDEDN</sequence>
<keyword evidence="2" id="KW-1133">Transmembrane helix</keyword>
<dbReference type="EMBL" id="ABIL02000006">
    <property type="protein sequence ID" value="EDS71618.1"/>
    <property type="molecule type" value="Genomic_DNA"/>
</dbReference>
<reference evidence="3" key="2">
    <citation type="submission" date="2013-08" db="EMBL/GenBank/DDBJ databases">
        <title>Draft genome sequence of Anaerofustis stercorihominis (DSM 17244).</title>
        <authorList>
            <person name="Sudarsanam P."/>
            <person name="Ley R."/>
            <person name="Guruge J."/>
            <person name="Turnbaugh P.J."/>
            <person name="Mahowald M."/>
            <person name="Liep D."/>
            <person name="Gordon J."/>
        </authorList>
    </citation>
    <scope>NUCLEOTIDE SEQUENCE</scope>
    <source>
        <strain evidence="3">DSM 17244</strain>
    </source>
</reference>
<dbReference type="HOGENOM" id="CLU_2366736_0_0_9"/>
<name>B1CBH1_9FIRM</name>
<protein>
    <submittedName>
        <fullName evidence="3">Uncharacterized protein</fullName>
    </submittedName>
</protein>
<comment type="caution">
    <text evidence="3">The sequence shown here is derived from an EMBL/GenBank/DDBJ whole genome shotgun (WGS) entry which is preliminary data.</text>
</comment>
<evidence type="ECO:0000313" key="4">
    <source>
        <dbReference type="Proteomes" id="UP000005178"/>
    </source>
</evidence>
<keyword evidence="2" id="KW-0812">Transmembrane</keyword>
<gene>
    <name evidence="3" type="ORF">ANASTE_01320</name>
</gene>
<evidence type="ECO:0000313" key="3">
    <source>
        <dbReference type="EMBL" id="EDS71618.1"/>
    </source>
</evidence>
<proteinExistence type="predicted"/>
<dbReference type="STRING" id="445971.ANASTE_01320"/>
<keyword evidence="4" id="KW-1185">Reference proteome</keyword>
<organism evidence="3 4">
    <name type="scientific">Anaerofustis stercorihominis DSM 17244</name>
    <dbReference type="NCBI Taxonomy" id="445971"/>
    <lineage>
        <taxon>Bacteria</taxon>
        <taxon>Bacillati</taxon>
        <taxon>Bacillota</taxon>
        <taxon>Clostridia</taxon>
        <taxon>Eubacteriales</taxon>
        <taxon>Eubacteriaceae</taxon>
        <taxon>Anaerofustis</taxon>
    </lineage>
</organism>
<dbReference type="AlphaFoldDB" id="B1CBH1"/>
<feature type="transmembrane region" description="Helical" evidence="2">
    <location>
        <begin position="31"/>
        <end position="48"/>
    </location>
</feature>